<dbReference type="PANTHER" id="PTHR47331">
    <property type="entry name" value="PHD-TYPE DOMAIN-CONTAINING PROTEIN"/>
    <property type="match status" value="1"/>
</dbReference>
<dbReference type="EMBL" id="JAWDJR010000009">
    <property type="protein sequence ID" value="KAK9969699.1"/>
    <property type="molecule type" value="Genomic_DNA"/>
</dbReference>
<protein>
    <recommendedName>
        <fullName evidence="1">DUF5641 domain-containing protein</fullName>
    </recommendedName>
</protein>
<organism evidence="2 3">
    <name type="scientific">Culter alburnus</name>
    <name type="common">Topmouth culter</name>
    <dbReference type="NCBI Taxonomy" id="194366"/>
    <lineage>
        <taxon>Eukaryota</taxon>
        <taxon>Metazoa</taxon>
        <taxon>Chordata</taxon>
        <taxon>Craniata</taxon>
        <taxon>Vertebrata</taxon>
        <taxon>Euteleostomi</taxon>
        <taxon>Actinopterygii</taxon>
        <taxon>Neopterygii</taxon>
        <taxon>Teleostei</taxon>
        <taxon>Ostariophysi</taxon>
        <taxon>Cypriniformes</taxon>
        <taxon>Xenocyprididae</taxon>
        <taxon>Xenocypridinae</taxon>
        <taxon>Culter</taxon>
    </lineage>
</organism>
<sequence length="187" mass="21069">VKSIKAALRVILREQSVTESVLQTLLVEVEGILNSKPLGYVSSDIADLDLVTPNMLLMGRRDASLPQVLYDSCELLGKRRWRHSQVLADQFWTAFIRCYLPELQGRQKWRLDGKELAVGHVVLLIDHQLPQALWPVGTVAETYAGPDGKVRTAKVQVRDKMYTRPVVKLIQLPKMKDDDTNPPDGLS</sequence>
<evidence type="ECO:0000313" key="3">
    <source>
        <dbReference type="Proteomes" id="UP001479290"/>
    </source>
</evidence>
<keyword evidence="3" id="KW-1185">Reference proteome</keyword>
<dbReference type="PANTHER" id="PTHR47331:SF1">
    <property type="entry name" value="GAG-LIKE PROTEIN"/>
    <property type="match status" value="1"/>
</dbReference>
<accession>A0AAW2A7W4</accession>
<proteinExistence type="predicted"/>
<name>A0AAW2A7W4_CULAL</name>
<feature type="domain" description="DUF5641" evidence="1">
    <location>
        <begin position="79"/>
        <end position="172"/>
    </location>
</feature>
<comment type="caution">
    <text evidence="2">The sequence shown here is derived from an EMBL/GenBank/DDBJ whole genome shotgun (WGS) entry which is preliminary data.</text>
</comment>
<dbReference type="AlphaFoldDB" id="A0AAW2A7W4"/>
<feature type="non-terminal residue" evidence="2">
    <location>
        <position position="1"/>
    </location>
</feature>
<dbReference type="InterPro" id="IPR040676">
    <property type="entry name" value="DUF5641"/>
</dbReference>
<dbReference type="Pfam" id="PF18701">
    <property type="entry name" value="DUF5641"/>
    <property type="match status" value="1"/>
</dbReference>
<reference evidence="2 3" key="1">
    <citation type="submission" date="2024-05" db="EMBL/GenBank/DDBJ databases">
        <title>A high-quality chromosomal-level genome assembly of Topmouth culter (Culter alburnus).</title>
        <authorList>
            <person name="Zhao H."/>
        </authorList>
    </citation>
    <scope>NUCLEOTIDE SEQUENCE [LARGE SCALE GENOMIC DNA]</scope>
    <source>
        <strain evidence="2">CATC2023</strain>
        <tissue evidence="2">Muscle</tissue>
    </source>
</reference>
<gene>
    <name evidence="2" type="ORF">ABG768_027851</name>
</gene>
<dbReference type="Proteomes" id="UP001479290">
    <property type="component" value="Unassembled WGS sequence"/>
</dbReference>
<evidence type="ECO:0000313" key="2">
    <source>
        <dbReference type="EMBL" id="KAK9969699.1"/>
    </source>
</evidence>
<evidence type="ECO:0000259" key="1">
    <source>
        <dbReference type="Pfam" id="PF18701"/>
    </source>
</evidence>